<evidence type="ECO:0000313" key="1">
    <source>
        <dbReference type="EMBL" id="KAJ8641790.1"/>
    </source>
</evidence>
<dbReference type="Proteomes" id="UP001234297">
    <property type="component" value="Chromosome 5"/>
</dbReference>
<proteinExistence type="predicted"/>
<comment type="caution">
    <text evidence="1">The sequence shown here is derived from an EMBL/GenBank/DDBJ whole genome shotgun (WGS) entry which is preliminary data.</text>
</comment>
<keyword evidence="2" id="KW-1185">Reference proteome</keyword>
<gene>
    <name evidence="1" type="ORF">MRB53_018484</name>
</gene>
<name>A0ACC2M827_PERAE</name>
<organism evidence="1 2">
    <name type="scientific">Persea americana</name>
    <name type="common">Avocado</name>
    <dbReference type="NCBI Taxonomy" id="3435"/>
    <lineage>
        <taxon>Eukaryota</taxon>
        <taxon>Viridiplantae</taxon>
        <taxon>Streptophyta</taxon>
        <taxon>Embryophyta</taxon>
        <taxon>Tracheophyta</taxon>
        <taxon>Spermatophyta</taxon>
        <taxon>Magnoliopsida</taxon>
        <taxon>Magnoliidae</taxon>
        <taxon>Laurales</taxon>
        <taxon>Lauraceae</taxon>
        <taxon>Persea</taxon>
    </lineage>
</organism>
<protein>
    <submittedName>
        <fullName evidence="1">Uncharacterized protein</fullName>
    </submittedName>
</protein>
<evidence type="ECO:0000313" key="2">
    <source>
        <dbReference type="Proteomes" id="UP001234297"/>
    </source>
</evidence>
<reference evidence="1 2" key="1">
    <citation type="journal article" date="2022" name="Hortic Res">
        <title>A haplotype resolved chromosomal level avocado genome allows analysis of novel avocado genes.</title>
        <authorList>
            <person name="Nath O."/>
            <person name="Fletcher S.J."/>
            <person name="Hayward A."/>
            <person name="Shaw L.M."/>
            <person name="Masouleh A.K."/>
            <person name="Furtado A."/>
            <person name="Henry R.J."/>
            <person name="Mitter N."/>
        </authorList>
    </citation>
    <scope>NUCLEOTIDE SEQUENCE [LARGE SCALE GENOMIC DNA]</scope>
    <source>
        <strain evidence="2">cv. Hass</strain>
    </source>
</reference>
<accession>A0ACC2M827</accession>
<sequence>MAAKPLWKVIFSLVLLSILCTRRARSQVEGMGSQPMSDALEWPSTPSIYDLDDVGDEDMDVEDGGMNRRSLYWRRHYFISYGALSANRIPCPPRSGRSYYTHNCYKRRGPAHPYVRGCSAITRCRRDVY</sequence>
<dbReference type="EMBL" id="CM056813">
    <property type="protein sequence ID" value="KAJ8641790.1"/>
    <property type="molecule type" value="Genomic_DNA"/>
</dbReference>